<dbReference type="STRING" id="425264.A0A3G2RZK2"/>
<dbReference type="SUPFAM" id="SSF56300">
    <property type="entry name" value="Metallo-dependent phosphatases"/>
    <property type="match status" value="1"/>
</dbReference>
<evidence type="ECO:0000256" key="2">
    <source>
        <dbReference type="ARBA" id="ARBA00023180"/>
    </source>
</evidence>
<keyword evidence="3" id="KW-0732">Signal</keyword>
<organism evidence="5 6">
    <name type="scientific">Malassezia restricta (strain ATCC 96810 / NBRC 103918 / CBS 7877)</name>
    <name type="common">Seborrheic dermatitis infection agent</name>
    <dbReference type="NCBI Taxonomy" id="425264"/>
    <lineage>
        <taxon>Eukaryota</taxon>
        <taxon>Fungi</taxon>
        <taxon>Dikarya</taxon>
        <taxon>Basidiomycota</taxon>
        <taxon>Ustilaginomycotina</taxon>
        <taxon>Malasseziomycetes</taxon>
        <taxon>Malasseziales</taxon>
        <taxon>Malasseziaceae</taxon>
        <taxon>Malassezia</taxon>
    </lineage>
</organism>
<dbReference type="OrthoDB" id="282973at2759"/>
<name>A0A3G2RZK2_MALR7</name>
<evidence type="ECO:0000313" key="5">
    <source>
        <dbReference type="EMBL" id="AYO41105.1"/>
    </source>
</evidence>
<feature type="domain" description="Calcineurin-like phosphoesterase" evidence="4">
    <location>
        <begin position="257"/>
        <end position="551"/>
    </location>
</feature>
<evidence type="ECO:0000256" key="3">
    <source>
        <dbReference type="SAM" id="SignalP"/>
    </source>
</evidence>
<dbReference type="EC" id="3.1.4.12" evidence="5"/>
<dbReference type="VEuPathDB" id="FungiDB:DNF11_0155"/>
<dbReference type="InterPro" id="IPR029052">
    <property type="entry name" value="Metallo-depent_PP-like"/>
</dbReference>
<keyword evidence="6" id="KW-1185">Reference proteome</keyword>
<dbReference type="Pfam" id="PF00149">
    <property type="entry name" value="Metallophos"/>
    <property type="match status" value="1"/>
</dbReference>
<dbReference type="EMBL" id="CP033148">
    <property type="protein sequence ID" value="AYO41105.1"/>
    <property type="molecule type" value="Genomic_DNA"/>
</dbReference>
<sequence length="741" mass="83816">MKLATAFVALAFAAFATSVNAVNTTSGVPVYTASKSFPTGLFPSMYYMPKNMEQEPRPVITRVNGGAYPDGLTHPLHLPSGTPKDEALMPNPHRGTADLDQLIKTVWEVTDKLFRMDKEASPTCNLCRHALDALQQVARTDPDTIPNLLTSLCEAFNIIGMTGYHQECKRTLDKAAYGGALAQVISYANFTENAPDAVTVCSQFPPLTFCDKPDVSLSEKFLNDWFRGQRHASPDVIRRWREKRDNAYKYYNPKDDLRVVHLSDLHLDPRYYVGGESDCTWGATVACCHYNSANFTKFHGQIVDKPLPDHKIVHKANYWGSLMCDTPWSLMTSSMEAVKAMGGKNGYDLALFTGDLVVHDDPYRYSRDLVTYSEQAQYDLMKAYLGKTPLVPTLGNHDSSPLNLMVQSQPFPDGASYDFDWDLNYIAELWKQRGWIDDNEVREIKTHHGAFSVTPRKGLRVVSLNTDFWYQYNFYAYINSANPDFSGMLRFLTDELLDAEKCGDRVWIVGHVLTGWNGKEALASPTNLFYQIVSRFAPHTLGAIYFGHTHEDQFEVFYFNDNGNDKSTDQSTEKAVSIAYIAPSITPYQNLNPTFRVYSVHPVTYEIMDYDQYYASIPTFDDLVESKANHGPVWRKLYSAREAYGDFHASSQRNTYKAGVELDHARWPWNAPLNGTFWAAVTDEMEQRPELVQTWAEYTSSMSPRAKQCTSKKCQEAVICYMRSGSTNLGLKCNGDYSSFQ</sequence>
<dbReference type="PANTHER" id="PTHR10340">
    <property type="entry name" value="SPHINGOMYELIN PHOSPHODIESTERASE"/>
    <property type="match status" value="1"/>
</dbReference>
<dbReference type="InterPro" id="IPR041805">
    <property type="entry name" value="ASMase/PPN1_MPP"/>
</dbReference>
<dbReference type="Proteomes" id="UP000269793">
    <property type="component" value="Chromosome I"/>
</dbReference>
<reference evidence="5 6" key="1">
    <citation type="submission" date="2018-10" db="EMBL/GenBank/DDBJ databases">
        <title>Complete genome sequence of Malassezia restricta CBS 7877.</title>
        <authorList>
            <person name="Morand S.C."/>
            <person name="Bertignac M."/>
            <person name="Iltis A."/>
            <person name="Kolder I."/>
            <person name="Pirovano W."/>
            <person name="Jourdain R."/>
            <person name="Clavaud C."/>
        </authorList>
    </citation>
    <scope>NUCLEOTIDE SEQUENCE [LARGE SCALE GENOMIC DNA]</scope>
    <source>
        <strain evidence="5 6">CBS 7877</strain>
    </source>
</reference>
<dbReference type="InterPro" id="IPR004843">
    <property type="entry name" value="Calcineurin-like_PHP"/>
</dbReference>
<dbReference type="PANTHER" id="PTHR10340:SF27">
    <property type="entry name" value="ACL091CP"/>
    <property type="match status" value="1"/>
</dbReference>
<keyword evidence="2" id="KW-0325">Glycoprotein</keyword>
<feature type="chain" id="PRO_5018078363" evidence="3">
    <location>
        <begin position="22"/>
        <end position="741"/>
    </location>
</feature>
<accession>A0A3G2RZK2</accession>
<keyword evidence="1 5" id="KW-0378">Hydrolase</keyword>
<dbReference type="GO" id="GO:0005615">
    <property type="term" value="C:extracellular space"/>
    <property type="evidence" value="ECO:0007669"/>
    <property type="project" value="TreeGrafter"/>
</dbReference>
<dbReference type="GO" id="GO:0004767">
    <property type="term" value="F:sphingomyelin phosphodiesterase activity"/>
    <property type="evidence" value="ECO:0007669"/>
    <property type="project" value="UniProtKB-EC"/>
</dbReference>
<dbReference type="AlphaFoldDB" id="A0A3G2RZK2"/>
<dbReference type="CDD" id="cd00842">
    <property type="entry name" value="MPP_ASMase"/>
    <property type="match status" value="1"/>
</dbReference>
<dbReference type="Gene3D" id="3.60.21.10">
    <property type="match status" value="1"/>
</dbReference>
<protein>
    <submittedName>
        <fullName evidence="5">Sphingomyelin phosphodiesterase asm-3</fullName>
        <ecNumber evidence="5">3.1.4.12</ecNumber>
    </submittedName>
</protein>
<proteinExistence type="predicted"/>
<evidence type="ECO:0000313" key="6">
    <source>
        <dbReference type="Proteomes" id="UP000269793"/>
    </source>
</evidence>
<feature type="signal peptide" evidence="3">
    <location>
        <begin position="1"/>
        <end position="21"/>
    </location>
</feature>
<evidence type="ECO:0000256" key="1">
    <source>
        <dbReference type="ARBA" id="ARBA00022801"/>
    </source>
</evidence>
<gene>
    <name evidence="5" type="primary">asm-3</name>
    <name evidence="5" type="ORF">DNF11_0155</name>
</gene>
<evidence type="ECO:0000259" key="4">
    <source>
        <dbReference type="Pfam" id="PF00149"/>
    </source>
</evidence>